<name>R4WIP1_RIPPE</name>
<dbReference type="AlphaFoldDB" id="R4WIP1"/>
<protein>
    <submittedName>
        <fullName evidence="2">Cysteine rich secreted protein</fullName>
    </submittedName>
</protein>
<keyword evidence="1" id="KW-0732">Signal</keyword>
<accession>R4WIP1</accession>
<reference evidence="2" key="1">
    <citation type="journal article" date="2013" name="PLoS ONE">
        <title>Gene expression in gut symbiotic organ of stinkbug affected by extracellular bacterial symbiont.</title>
        <authorList>
            <person name="Futahashi R."/>
            <person name="Tanaka K."/>
            <person name="Tanahashi M."/>
            <person name="Nikoh N."/>
            <person name="Kikuchi Y."/>
            <person name="Lee B.L."/>
            <person name="Fukatsu T."/>
        </authorList>
    </citation>
    <scope>NUCLEOTIDE SEQUENCE</scope>
    <source>
        <tissue evidence="2">Midgut</tissue>
    </source>
</reference>
<proteinExistence type="evidence at transcript level"/>
<organism evidence="2">
    <name type="scientific">Riptortus pedestris</name>
    <name type="common">Bean bug</name>
    <dbReference type="NCBI Taxonomy" id="329032"/>
    <lineage>
        <taxon>Eukaryota</taxon>
        <taxon>Metazoa</taxon>
        <taxon>Ecdysozoa</taxon>
        <taxon>Arthropoda</taxon>
        <taxon>Hexapoda</taxon>
        <taxon>Insecta</taxon>
        <taxon>Pterygota</taxon>
        <taxon>Neoptera</taxon>
        <taxon>Paraneoptera</taxon>
        <taxon>Hemiptera</taxon>
        <taxon>Heteroptera</taxon>
        <taxon>Panheteroptera</taxon>
        <taxon>Pentatomomorpha</taxon>
        <taxon>Coreoidea</taxon>
        <taxon>Alydidae</taxon>
        <taxon>Riptortus</taxon>
    </lineage>
</organism>
<dbReference type="EMBL" id="AK417320">
    <property type="protein sequence ID" value="BAN20535.1"/>
    <property type="molecule type" value="mRNA"/>
</dbReference>
<sequence length="94" mass="10575">MANQVVFILCISLPAFFVFAYSSINEIDKCSLKTYCEEGKHCCTNLTCCENELVCCRGGLYCCDKSNTTDLSRIEEIVINKVSASRRFEPTVLQ</sequence>
<evidence type="ECO:0000313" key="2">
    <source>
        <dbReference type="EMBL" id="BAN20535.1"/>
    </source>
</evidence>
<feature type="signal peptide" evidence="1">
    <location>
        <begin position="1"/>
        <end position="20"/>
    </location>
</feature>
<feature type="chain" id="PRO_5004381358" evidence="1">
    <location>
        <begin position="21"/>
        <end position="94"/>
    </location>
</feature>
<evidence type="ECO:0000256" key="1">
    <source>
        <dbReference type="SAM" id="SignalP"/>
    </source>
</evidence>